<gene>
    <name evidence="2" type="ORF">KFE25_007572</name>
</gene>
<sequence>MEPPVDRSAGCESPGAGRRGRIELGAHSLKLGLVRPYFQRSATTAVRACIDLDDDGALRWEVTQTAGTSSRETRVCAPVRHIHSIDLAIAGVGLHGPSLVLTIELSHGAHVECVATFRHGALSAREERRLFGPRASAGVRLLVAAYELESTTPLVTTLLPRAPAAAAAARASASTPAEPPCSGSPPARSEPGSPSAGARVQRASCADDAAPAAARHGSPRRCRAAGCACAAGSPRQTSPRAGRRQHETPLPPPPLHGTLPIEPVEAAALAMPFEPPAERAGAAGAAPCAGEPRSDRCALEVENENGRAEPCDAARFAAPAHDEAPVAPTPAADDRDDAPPRWARAHALLAVAVQRMVDGVLQRGPTAERWPRAPWHSGARTPRSPRTLATPLRRWSASCEQNAAAPRAGAPALAGARTPDDDDDGGGALDGCVWWPAAERPGADASPNRDRVPSDVCDAHANPSIKPSPPRARARARGSRGVRTPPCGGGDALLVADGWHGGTHVVDSPHGSPLGARSPRTPPGPPPPPLPPPFFLWRESSGSSAGVSGHATRAIASPASSPRAPRAPHARGARRAACALERQPPAESARSDADDGARTIGVDACAAHSHARFVVHVTVLPRWVRLVPPTLYTPALRRGIETALALWSAISIVWAFWQLYRNLPLLRELVAPFVRIGVRYADVLAAHANAALQELTEVWAHYLRPVQLLAGPFCALLEQLLAGALVAGATAVRGATLAAEPLARSLGSARDALRALLGGARALLGALVGWRDAPMALVEVVRPAARSALALARVGCSTVIVPFSRARAVLVRLRIVRPARYLLDQYHVSAEVQRVNAIRAMFSKNARRVLDGTTRLASPTGALMRSPTVQQVILQRKLAPVARLVGGARAKALERERAATAGGAGMSSTLARAPVVGEPGELARCWSSPPSARDGAPSKLRRRGASQSAGKPSARTGGGPGALAMQQPMIPFSASDSLLPAPSATTLGFGQFGGNAMGDGWPSDAEAEAAVRGRRTEAG</sequence>
<proteinExistence type="predicted"/>
<dbReference type="OrthoDB" id="5957709at2759"/>
<feature type="compositionally biased region" description="Pro residues" evidence="1">
    <location>
        <begin position="520"/>
        <end position="534"/>
    </location>
</feature>
<feature type="region of interest" description="Disordered" evidence="1">
    <location>
        <begin position="318"/>
        <end position="338"/>
    </location>
</feature>
<name>A0A8J5Y0E1_DIALT</name>
<evidence type="ECO:0000313" key="3">
    <source>
        <dbReference type="Proteomes" id="UP000751190"/>
    </source>
</evidence>
<reference evidence="2" key="1">
    <citation type="submission" date="2021-05" db="EMBL/GenBank/DDBJ databases">
        <title>The genome of the haptophyte Pavlova lutheri (Diacronema luteri, Pavlovales) - a model for lipid biosynthesis in eukaryotic algae.</title>
        <authorList>
            <person name="Hulatt C.J."/>
            <person name="Posewitz M.C."/>
        </authorList>
    </citation>
    <scope>NUCLEOTIDE SEQUENCE</scope>
    <source>
        <strain evidence="2">NIVA-4/92</strain>
    </source>
</reference>
<dbReference type="AlphaFoldDB" id="A0A8J5Y0E1"/>
<keyword evidence="3" id="KW-1185">Reference proteome</keyword>
<organism evidence="2 3">
    <name type="scientific">Diacronema lutheri</name>
    <name type="common">Unicellular marine alga</name>
    <name type="synonym">Monochrysis lutheri</name>
    <dbReference type="NCBI Taxonomy" id="2081491"/>
    <lineage>
        <taxon>Eukaryota</taxon>
        <taxon>Haptista</taxon>
        <taxon>Haptophyta</taxon>
        <taxon>Pavlovophyceae</taxon>
        <taxon>Pavlovales</taxon>
        <taxon>Pavlovaceae</taxon>
        <taxon>Diacronema</taxon>
    </lineage>
</organism>
<feature type="region of interest" description="Disordered" evidence="1">
    <location>
        <begin position="230"/>
        <end position="260"/>
    </location>
</feature>
<evidence type="ECO:0000313" key="2">
    <source>
        <dbReference type="EMBL" id="KAG8469054.1"/>
    </source>
</evidence>
<feature type="region of interest" description="Disordered" evidence="1">
    <location>
        <begin position="921"/>
        <end position="1019"/>
    </location>
</feature>
<feature type="region of interest" description="Disordered" evidence="1">
    <location>
        <begin position="364"/>
        <end position="489"/>
    </location>
</feature>
<feature type="compositionally biased region" description="Low complexity" evidence="1">
    <location>
        <begin position="403"/>
        <end position="417"/>
    </location>
</feature>
<dbReference type="EMBL" id="JAGTXO010000003">
    <property type="protein sequence ID" value="KAG8469054.1"/>
    <property type="molecule type" value="Genomic_DNA"/>
</dbReference>
<feature type="compositionally biased region" description="Low complexity" evidence="1">
    <location>
        <begin position="540"/>
        <end position="564"/>
    </location>
</feature>
<feature type="compositionally biased region" description="Basic and acidic residues" evidence="1">
    <location>
        <begin position="1009"/>
        <end position="1019"/>
    </location>
</feature>
<protein>
    <submittedName>
        <fullName evidence="2">Uncharacterized protein</fullName>
    </submittedName>
</protein>
<dbReference type="Proteomes" id="UP000751190">
    <property type="component" value="Unassembled WGS sequence"/>
</dbReference>
<comment type="caution">
    <text evidence="2">The sequence shown here is derived from an EMBL/GenBank/DDBJ whole genome shotgun (WGS) entry which is preliminary data.</text>
</comment>
<feature type="compositionally biased region" description="Low complexity" evidence="1">
    <location>
        <begin position="973"/>
        <end position="984"/>
    </location>
</feature>
<feature type="region of interest" description="Disordered" evidence="1">
    <location>
        <begin position="170"/>
        <end position="202"/>
    </location>
</feature>
<evidence type="ECO:0000256" key="1">
    <source>
        <dbReference type="SAM" id="MobiDB-lite"/>
    </source>
</evidence>
<feature type="region of interest" description="Disordered" evidence="1">
    <location>
        <begin position="503"/>
        <end position="595"/>
    </location>
</feature>
<accession>A0A8J5Y0E1</accession>